<dbReference type="PANTHER" id="PTHR30604">
    <property type="entry name" value="PROTEIN TRANSPORT PROTEIN HOFQ"/>
    <property type="match status" value="1"/>
</dbReference>
<dbReference type="InterPro" id="IPR004846">
    <property type="entry name" value="T2SS/T3SS_dom"/>
</dbReference>
<evidence type="ECO:0000259" key="2">
    <source>
        <dbReference type="Pfam" id="PF00263"/>
    </source>
</evidence>
<gene>
    <name evidence="3" type="ORF">NA23_08005</name>
</gene>
<dbReference type="AlphaFoldDB" id="A0AAI8CMK8"/>
<dbReference type="KEGG" id="fia:NA23_08005"/>
<proteinExistence type="inferred from homology"/>
<dbReference type="EMBL" id="CP014334">
    <property type="protein sequence ID" value="AMW33185.1"/>
    <property type="molecule type" value="Genomic_DNA"/>
</dbReference>
<keyword evidence="4" id="KW-1185">Reference proteome</keyword>
<reference evidence="3 4" key="1">
    <citation type="journal article" date="2015" name="Stand. Genomic Sci.">
        <title>Genome sequence of a native-feather degrading extremely thermophilic Eubacterium, Fervidobacterium islandicum AW-1.</title>
        <authorList>
            <person name="Lee Y.J."/>
            <person name="Jeong H."/>
            <person name="Park G.S."/>
            <person name="Kwak Y."/>
            <person name="Lee S.J."/>
            <person name="Lee S.J."/>
            <person name="Park M.K."/>
            <person name="Kim J.Y."/>
            <person name="Kang H.K."/>
            <person name="Shin J.H."/>
            <person name="Lee D.W."/>
        </authorList>
    </citation>
    <scope>NUCLEOTIDE SEQUENCE [LARGE SCALE GENOMIC DNA]</scope>
    <source>
        <strain evidence="3 4">AW-1</strain>
    </source>
</reference>
<dbReference type="PANTHER" id="PTHR30604:SF1">
    <property type="entry name" value="DNA UTILIZATION PROTEIN HOFQ"/>
    <property type="match status" value="1"/>
</dbReference>
<comment type="similarity">
    <text evidence="1">Belongs to the bacterial secretin family.</text>
</comment>
<sequence length="382" mass="43231">MYKRLFVFLSFVVLLTIVQAIEVSFFNTNIKDALNMLSVETGVVIIYEPSVSGAVSIQTEDESIEKILDLLLMPYSYYWTKVDGVYFIGSTNPNSSGFTNVARVYQIPLKYNPAEMIMGALPRIFQDYMLKPINQNSLLVYAPPPIASKIASFVSQIDLPIKTEEIYVKILDISERFLNTHLIDIGIQPYVSGVAYVPNIFQIPLFGTNLYLLLNLSNSEGGNSEVEVLYEGKVKATNGVQSKLTAQRNYTTMRYVDGKLTSVINQAIVEMNITPKFLYNRCVLDLSLKIEGFPFTNELNFETRGTSLQTTLNLEYSKPYLVGSFSYERTVQKEGGISFLKDLPIVGWLFKKYYNESEKRYIIFLVSVGTNMEKDVLVGDSR</sequence>
<evidence type="ECO:0000313" key="4">
    <source>
        <dbReference type="Proteomes" id="UP000093740"/>
    </source>
</evidence>
<organism evidence="3 4">
    <name type="scientific">Fervidobacterium islandicum</name>
    <dbReference type="NCBI Taxonomy" id="2423"/>
    <lineage>
        <taxon>Bacteria</taxon>
        <taxon>Thermotogati</taxon>
        <taxon>Thermotogota</taxon>
        <taxon>Thermotogae</taxon>
        <taxon>Thermotogales</taxon>
        <taxon>Fervidobacteriaceae</taxon>
        <taxon>Fervidobacterium</taxon>
    </lineage>
</organism>
<name>A0AAI8CMK8_FERIS</name>
<dbReference type="Pfam" id="PF00263">
    <property type="entry name" value="Secretin"/>
    <property type="match status" value="1"/>
</dbReference>
<protein>
    <recommendedName>
        <fullName evidence="2">Type II/III secretion system secretin-like domain-containing protein</fullName>
    </recommendedName>
</protein>
<dbReference type="InterPro" id="IPR051808">
    <property type="entry name" value="Type_IV_pilus_biogenesis"/>
</dbReference>
<dbReference type="RefSeq" id="WP_033192162.1">
    <property type="nucleotide sequence ID" value="NZ_CP014334.2"/>
</dbReference>
<accession>A0AAI8CMK8</accession>
<evidence type="ECO:0000313" key="3">
    <source>
        <dbReference type="EMBL" id="AMW33185.1"/>
    </source>
</evidence>
<dbReference type="GO" id="GO:0009306">
    <property type="term" value="P:protein secretion"/>
    <property type="evidence" value="ECO:0007669"/>
    <property type="project" value="InterPro"/>
</dbReference>
<feature type="domain" description="Type II/III secretion system secretin-like" evidence="2">
    <location>
        <begin position="224"/>
        <end position="366"/>
    </location>
</feature>
<dbReference type="Proteomes" id="UP000093740">
    <property type="component" value="Chromosome"/>
</dbReference>
<evidence type="ECO:0000256" key="1">
    <source>
        <dbReference type="RuleBase" id="RU004003"/>
    </source>
</evidence>